<sequence>MPRIEIEYGPISQINFAFIPAPRRKEERTLSPLNRLRTGSERVKENPRSEGYKCEIGIEIFDNVIGGYERGLSSASGMTLESKTGLRTESRVGSRLDPIVQFELGSEVGLVSNRYKIIYDKGILKKKSLVSVGGRDNLVTSLREVASPFFL</sequence>
<comment type="caution">
    <text evidence="1">The sequence shown here is derived from an EMBL/GenBank/DDBJ whole genome shotgun (WGS) entry which is preliminary data.</text>
</comment>
<keyword evidence="2" id="KW-1185">Reference proteome</keyword>
<evidence type="ECO:0000313" key="1">
    <source>
        <dbReference type="EMBL" id="GBP00058.1"/>
    </source>
</evidence>
<name>A0A4C1SFV5_EUMVA</name>
<organism evidence="1 2">
    <name type="scientific">Eumeta variegata</name>
    <name type="common">Bagworm moth</name>
    <name type="synonym">Eumeta japonica</name>
    <dbReference type="NCBI Taxonomy" id="151549"/>
    <lineage>
        <taxon>Eukaryota</taxon>
        <taxon>Metazoa</taxon>
        <taxon>Ecdysozoa</taxon>
        <taxon>Arthropoda</taxon>
        <taxon>Hexapoda</taxon>
        <taxon>Insecta</taxon>
        <taxon>Pterygota</taxon>
        <taxon>Neoptera</taxon>
        <taxon>Endopterygota</taxon>
        <taxon>Lepidoptera</taxon>
        <taxon>Glossata</taxon>
        <taxon>Ditrysia</taxon>
        <taxon>Tineoidea</taxon>
        <taxon>Psychidae</taxon>
        <taxon>Oiketicinae</taxon>
        <taxon>Eumeta</taxon>
    </lineage>
</organism>
<reference evidence="1 2" key="1">
    <citation type="journal article" date="2019" name="Commun. Biol.">
        <title>The bagworm genome reveals a unique fibroin gene that provides high tensile strength.</title>
        <authorList>
            <person name="Kono N."/>
            <person name="Nakamura H."/>
            <person name="Ohtoshi R."/>
            <person name="Tomita M."/>
            <person name="Numata K."/>
            <person name="Arakawa K."/>
        </authorList>
    </citation>
    <scope>NUCLEOTIDE SEQUENCE [LARGE SCALE GENOMIC DNA]</scope>
</reference>
<accession>A0A4C1SFV5</accession>
<dbReference type="AlphaFoldDB" id="A0A4C1SFV5"/>
<proteinExistence type="predicted"/>
<dbReference type="EMBL" id="BGZK01000004">
    <property type="protein sequence ID" value="GBP00058.1"/>
    <property type="molecule type" value="Genomic_DNA"/>
</dbReference>
<dbReference type="Proteomes" id="UP000299102">
    <property type="component" value="Unassembled WGS sequence"/>
</dbReference>
<protein>
    <submittedName>
        <fullName evidence="1">Uncharacterized protein</fullName>
    </submittedName>
</protein>
<gene>
    <name evidence="1" type="ORF">EVAR_74374_1</name>
</gene>
<evidence type="ECO:0000313" key="2">
    <source>
        <dbReference type="Proteomes" id="UP000299102"/>
    </source>
</evidence>